<sequence>MGTLYPRTPYLTGHIPSPRILHGEISKSPGSEMDLKEAIYALSSAVLYANDSHFVESLEEHTDLLRRGFSLIPLAPVWFNVGSLWASVGDYRRARDAYDLSLEEDHDFTISWFCKGICHFLLREYDEARKTFRKCSSTFKLFSSVKFFDDYSLDFILAKDDVVWNSDVAKRHLKSKHGLHESESEGLKLRRQRFDLFLGPHKDCFKPEQLSSKKRGTKLKETFASLAHSSTIRKGSSSKPRKYAYMGLSESPGDGTRLLLRIPLSGDASTATLDSKGPQSMANATEPPRKPLLLLPRKRAGVTSRGEETPEERTGMINSFPLPPTVVQSGSVDSSLEGAKSERHHGILQLPLSQAQLQQIGEQNIQAVAAELARTHSSGAGAFVRTRHSGREPPPLPRFVFSPSPPHFRPGQLPQAVESSANNFAGNDNENALVRQRDPDYYLLPRYYTGRQPTSSSATATNREEYQHNTQQTTDTTPFTSDPDNAEEEHEDPILATDTVTASAGTPESHETFYSVGNESNNEEEQNLSSSPSPYLNSVNLPTESSYNPALRRRIFERMLIFLPVTETGGAARSRRGRGDEDDYSEEGEVAGVGGDGDGGVENDEDRDRDEPDMVDQGAAEPSAESEPELPWNFRSNTT</sequence>
<feature type="region of interest" description="Disordered" evidence="2">
    <location>
        <begin position="299"/>
        <end position="332"/>
    </location>
</feature>
<evidence type="ECO:0000313" key="4">
    <source>
        <dbReference type="Proteomes" id="UP000223968"/>
    </source>
</evidence>
<protein>
    <submittedName>
        <fullName evidence="3">Uncharacterized protein</fullName>
    </submittedName>
</protein>
<dbReference type="OrthoDB" id="9450131at2759"/>
<evidence type="ECO:0000256" key="2">
    <source>
        <dbReference type="SAM" id="MobiDB-lite"/>
    </source>
</evidence>
<evidence type="ECO:0000313" key="3">
    <source>
        <dbReference type="EMBL" id="PGH17747.1"/>
    </source>
</evidence>
<dbReference type="EMBL" id="PDNB01000008">
    <property type="protein sequence ID" value="PGH17747.1"/>
    <property type="molecule type" value="Genomic_DNA"/>
</dbReference>
<reference evidence="3 4" key="1">
    <citation type="submission" date="2017-10" db="EMBL/GenBank/DDBJ databases">
        <title>Comparative genomics in systemic dimorphic fungi from Ajellomycetaceae.</title>
        <authorList>
            <person name="Munoz J.F."/>
            <person name="Mcewen J.G."/>
            <person name="Clay O.K."/>
            <person name="Cuomo C.A."/>
        </authorList>
    </citation>
    <scope>NUCLEOTIDE SEQUENCE [LARGE SCALE GENOMIC DNA]</scope>
    <source>
        <strain evidence="3 4">UAMH5409</strain>
    </source>
</reference>
<gene>
    <name evidence="3" type="ORF">AJ79_00888</name>
</gene>
<feature type="region of interest" description="Disordered" evidence="2">
    <location>
        <begin position="446"/>
        <end position="545"/>
    </location>
</feature>
<dbReference type="SUPFAM" id="SSF48452">
    <property type="entry name" value="TPR-like"/>
    <property type="match status" value="1"/>
</dbReference>
<feature type="compositionally biased region" description="Basic and acidic residues" evidence="2">
    <location>
        <begin position="305"/>
        <end position="314"/>
    </location>
</feature>
<feature type="compositionally biased region" description="Low complexity" evidence="2">
    <location>
        <begin position="527"/>
        <end position="542"/>
    </location>
</feature>
<dbReference type="Gene3D" id="1.25.40.10">
    <property type="entry name" value="Tetratricopeptide repeat domain"/>
    <property type="match status" value="1"/>
</dbReference>
<name>A0A2B7YAX0_9EURO</name>
<accession>A0A2B7YAX0</accession>
<feature type="compositionally biased region" description="Polar residues" evidence="2">
    <location>
        <begin position="451"/>
        <end position="461"/>
    </location>
</feature>
<keyword evidence="1" id="KW-0802">TPR repeat</keyword>
<evidence type="ECO:0000256" key="1">
    <source>
        <dbReference type="PROSITE-ProRule" id="PRU00339"/>
    </source>
</evidence>
<organism evidence="3 4">
    <name type="scientific">Helicocarpus griseus UAMH5409</name>
    <dbReference type="NCBI Taxonomy" id="1447875"/>
    <lineage>
        <taxon>Eukaryota</taxon>
        <taxon>Fungi</taxon>
        <taxon>Dikarya</taxon>
        <taxon>Ascomycota</taxon>
        <taxon>Pezizomycotina</taxon>
        <taxon>Eurotiomycetes</taxon>
        <taxon>Eurotiomycetidae</taxon>
        <taxon>Onygenales</taxon>
        <taxon>Ajellomycetaceae</taxon>
        <taxon>Helicocarpus</taxon>
    </lineage>
</organism>
<dbReference type="InterPro" id="IPR019734">
    <property type="entry name" value="TPR_rpt"/>
</dbReference>
<feature type="compositionally biased region" description="Acidic residues" evidence="2">
    <location>
        <begin position="580"/>
        <end position="589"/>
    </location>
</feature>
<dbReference type="STRING" id="1447875.A0A2B7YAX0"/>
<feature type="compositionally biased region" description="Polar residues" evidence="2">
    <location>
        <begin position="269"/>
        <end position="283"/>
    </location>
</feature>
<dbReference type="AlphaFoldDB" id="A0A2B7YAX0"/>
<feature type="repeat" description="TPR" evidence="1">
    <location>
        <begin position="75"/>
        <end position="108"/>
    </location>
</feature>
<dbReference type="SMART" id="SM00028">
    <property type="entry name" value="TPR"/>
    <property type="match status" value="2"/>
</dbReference>
<keyword evidence="4" id="KW-1185">Reference proteome</keyword>
<proteinExistence type="predicted"/>
<dbReference type="PROSITE" id="PS50005">
    <property type="entry name" value="TPR"/>
    <property type="match status" value="1"/>
</dbReference>
<feature type="compositionally biased region" description="Low complexity" evidence="2">
    <location>
        <begin position="470"/>
        <end position="483"/>
    </location>
</feature>
<feature type="region of interest" description="Disordered" evidence="2">
    <location>
        <begin position="269"/>
        <end position="288"/>
    </location>
</feature>
<feature type="compositionally biased region" description="Acidic residues" evidence="2">
    <location>
        <begin position="599"/>
        <end position="614"/>
    </location>
</feature>
<comment type="caution">
    <text evidence="3">The sequence shown here is derived from an EMBL/GenBank/DDBJ whole genome shotgun (WGS) entry which is preliminary data.</text>
</comment>
<dbReference type="Proteomes" id="UP000223968">
    <property type="component" value="Unassembled WGS sequence"/>
</dbReference>
<feature type="region of interest" description="Disordered" evidence="2">
    <location>
        <begin position="569"/>
        <end position="639"/>
    </location>
</feature>
<feature type="compositionally biased region" description="Low complexity" evidence="2">
    <location>
        <begin position="615"/>
        <end position="625"/>
    </location>
</feature>
<dbReference type="InterPro" id="IPR011990">
    <property type="entry name" value="TPR-like_helical_dom_sf"/>
</dbReference>